<dbReference type="SMART" id="SM00969">
    <property type="entry name" value="SOCS_box"/>
    <property type="match status" value="1"/>
</dbReference>
<dbReference type="InterPro" id="IPR036036">
    <property type="entry name" value="SOCS_box-like_dom_sf"/>
</dbReference>
<dbReference type="GO" id="GO:0005942">
    <property type="term" value="C:phosphatidylinositol 3-kinase complex"/>
    <property type="evidence" value="ECO:0007669"/>
    <property type="project" value="TreeGrafter"/>
</dbReference>
<dbReference type="PANTHER" id="PTHR10155:SF37">
    <property type="entry name" value="SUPPRESSOR OF CYTOKINE SIGNALLING 1-LIKE PROTEIN"/>
    <property type="match status" value="1"/>
</dbReference>
<keyword evidence="4" id="KW-0833">Ubl conjugation pathway</keyword>
<proteinExistence type="predicted"/>
<evidence type="ECO:0000256" key="6">
    <source>
        <dbReference type="PROSITE-ProRule" id="PRU00191"/>
    </source>
</evidence>
<evidence type="ECO:0000256" key="3">
    <source>
        <dbReference type="ARBA" id="ARBA00022700"/>
    </source>
</evidence>
<dbReference type="OrthoDB" id="10063348at2759"/>
<evidence type="ECO:0000256" key="2">
    <source>
        <dbReference type="ARBA" id="ARBA00022604"/>
    </source>
</evidence>
<evidence type="ECO:0000259" key="7">
    <source>
        <dbReference type="PROSITE" id="PS50001"/>
    </source>
</evidence>
<dbReference type="Pfam" id="PF00017">
    <property type="entry name" value="SH2"/>
    <property type="match status" value="1"/>
</dbReference>
<comment type="pathway">
    <text evidence="1">Protein modification; protein ubiquitination.</text>
</comment>
<dbReference type="GO" id="GO:0046854">
    <property type="term" value="P:phosphatidylinositol phosphate biosynthetic process"/>
    <property type="evidence" value="ECO:0007669"/>
    <property type="project" value="TreeGrafter"/>
</dbReference>
<accession>A0A6P7YJ11</accession>
<dbReference type="InterPro" id="IPR000980">
    <property type="entry name" value="SH2"/>
</dbReference>
<keyword evidence="9" id="KW-1185">Reference proteome</keyword>
<organism evidence="9 10">
    <name type="scientific">Microcaecilia unicolor</name>
    <dbReference type="NCBI Taxonomy" id="1415580"/>
    <lineage>
        <taxon>Eukaryota</taxon>
        <taxon>Metazoa</taxon>
        <taxon>Chordata</taxon>
        <taxon>Craniata</taxon>
        <taxon>Vertebrata</taxon>
        <taxon>Euteleostomi</taxon>
        <taxon>Amphibia</taxon>
        <taxon>Gymnophiona</taxon>
        <taxon>Siphonopidae</taxon>
        <taxon>Microcaecilia</taxon>
    </lineage>
</organism>
<evidence type="ECO:0000256" key="5">
    <source>
        <dbReference type="ARBA" id="ARBA00022999"/>
    </source>
</evidence>
<dbReference type="Gene3D" id="3.30.505.10">
    <property type="entry name" value="SH2 domain"/>
    <property type="match status" value="1"/>
</dbReference>
<dbReference type="AlphaFoldDB" id="A0A6P7YJ11"/>
<dbReference type="SUPFAM" id="SSF55550">
    <property type="entry name" value="SH2 domain"/>
    <property type="match status" value="1"/>
</dbReference>
<dbReference type="InterPro" id="IPR036860">
    <property type="entry name" value="SH2_dom_sf"/>
</dbReference>
<reference evidence="10" key="1">
    <citation type="submission" date="2025-08" db="UniProtKB">
        <authorList>
            <consortium name="RefSeq"/>
        </authorList>
    </citation>
    <scope>IDENTIFICATION</scope>
</reference>
<dbReference type="RefSeq" id="XP_030062904.1">
    <property type="nucleotide sequence ID" value="XM_030207044.1"/>
</dbReference>
<evidence type="ECO:0000256" key="1">
    <source>
        <dbReference type="ARBA" id="ARBA00004906"/>
    </source>
</evidence>
<keyword evidence="2" id="KW-0341">Growth regulation</keyword>
<dbReference type="SMART" id="SM00252">
    <property type="entry name" value="SH2"/>
    <property type="match status" value="1"/>
</dbReference>
<dbReference type="InParanoid" id="A0A6P7YJ11"/>
<dbReference type="PANTHER" id="PTHR10155">
    <property type="entry name" value="PHOSPHATIDYLINOSITOL 3-KINASE REGULATORY SUBUNIT"/>
    <property type="match status" value="1"/>
</dbReference>
<dbReference type="UniPathway" id="UPA00143"/>
<dbReference type="PROSITE" id="PS50225">
    <property type="entry name" value="SOCS"/>
    <property type="match status" value="1"/>
</dbReference>
<dbReference type="GO" id="GO:0009968">
    <property type="term" value="P:negative regulation of signal transduction"/>
    <property type="evidence" value="ECO:0007669"/>
    <property type="project" value="UniProtKB-KW"/>
</dbReference>
<feature type="domain" description="SH2" evidence="7">
    <location>
        <begin position="57"/>
        <end position="153"/>
    </location>
</feature>
<dbReference type="GO" id="GO:0046935">
    <property type="term" value="F:1-phosphatidylinositol-3-kinase regulator activity"/>
    <property type="evidence" value="ECO:0007669"/>
    <property type="project" value="TreeGrafter"/>
</dbReference>
<dbReference type="PROSITE" id="PS50001">
    <property type="entry name" value="SH2"/>
    <property type="match status" value="1"/>
</dbReference>
<name>A0A6P7YJ11_9AMPH</name>
<keyword evidence="5 6" id="KW-0727">SH2 domain</keyword>
<keyword evidence="3" id="KW-0734">Signal transduction inhibitor</keyword>
<dbReference type="SUPFAM" id="SSF158235">
    <property type="entry name" value="SOCS box-like"/>
    <property type="match status" value="1"/>
</dbReference>
<dbReference type="GeneID" id="115472686"/>
<dbReference type="Gene3D" id="1.10.750.20">
    <property type="entry name" value="SOCS box"/>
    <property type="match status" value="1"/>
</dbReference>
<dbReference type="KEGG" id="muo:115472686"/>
<evidence type="ECO:0000313" key="9">
    <source>
        <dbReference type="Proteomes" id="UP000515156"/>
    </source>
</evidence>
<gene>
    <name evidence="10" type="primary">LOC115472686</name>
</gene>
<protein>
    <submittedName>
        <fullName evidence="10">Suppressor of cytokine signaling 1-like</fullName>
    </submittedName>
</protein>
<evidence type="ECO:0000259" key="8">
    <source>
        <dbReference type="PROSITE" id="PS50225"/>
    </source>
</evidence>
<dbReference type="InterPro" id="IPR001496">
    <property type="entry name" value="SOCS_box"/>
</dbReference>
<dbReference type="SMART" id="SM00253">
    <property type="entry name" value="SOCS"/>
    <property type="match status" value="1"/>
</dbReference>
<feature type="domain" description="SOCS box" evidence="8">
    <location>
        <begin position="148"/>
        <end position="197"/>
    </location>
</feature>
<dbReference type="GO" id="GO:0016567">
    <property type="term" value="P:protein ubiquitination"/>
    <property type="evidence" value="ECO:0007669"/>
    <property type="project" value="UniProtKB-UniPathway"/>
</dbReference>
<dbReference type="Proteomes" id="UP000515156">
    <property type="component" value="Chromosome 1"/>
</dbReference>
<evidence type="ECO:0000256" key="4">
    <source>
        <dbReference type="ARBA" id="ARBA00022786"/>
    </source>
</evidence>
<dbReference type="GO" id="GO:0035556">
    <property type="term" value="P:intracellular signal transduction"/>
    <property type="evidence" value="ECO:0007669"/>
    <property type="project" value="InterPro"/>
</dbReference>
<sequence length="198" mass="22398">MVGGRVQPNALACAHHSFSSPEHQCPVSAPSTHYRIFRNCEREMVERSISILQASGFYWGPLSVGEAHAKLEMETLGTFLVRDSSQGNHLFSLSVKVAAGPVSVRIRLQEGYFWLMNHFSDCVVKLLELLVEKTQDQPICCENGVSLIFSKPLRKSRIPALQELCRRSIIAVHGRERIPQLPLQPVLRKYVEEFPFKI</sequence>
<evidence type="ECO:0000313" key="10">
    <source>
        <dbReference type="RefSeq" id="XP_030062904.1"/>
    </source>
</evidence>